<dbReference type="GeneTree" id="ENSGT00910000144400"/>
<proteinExistence type="predicted"/>
<organism evidence="2 3">
    <name type="scientific">Latimeria chalumnae</name>
    <name type="common">Coelacanth</name>
    <dbReference type="NCBI Taxonomy" id="7897"/>
    <lineage>
        <taxon>Eukaryota</taxon>
        <taxon>Metazoa</taxon>
        <taxon>Chordata</taxon>
        <taxon>Craniata</taxon>
        <taxon>Vertebrata</taxon>
        <taxon>Euteleostomi</taxon>
        <taxon>Coelacanthiformes</taxon>
        <taxon>Coelacanthidae</taxon>
        <taxon>Latimeria</taxon>
    </lineage>
</organism>
<dbReference type="Gene3D" id="3.30.250.20">
    <property type="entry name" value="L1 transposable element, C-terminal domain"/>
    <property type="match status" value="1"/>
</dbReference>
<dbReference type="eggNOG" id="ENOG502T6H1">
    <property type="taxonomic scope" value="Eukaryota"/>
</dbReference>
<dbReference type="InterPro" id="IPR004244">
    <property type="entry name" value="Transposase_22"/>
</dbReference>
<evidence type="ECO:0000256" key="1">
    <source>
        <dbReference type="SAM" id="Coils"/>
    </source>
</evidence>
<dbReference type="HOGENOM" id="CLU_062834_2_1_1"/>
<dbReference type="InParanoid" id="H3AF63"/>
<dbReference type="Ensembl" id="ENSLACT00000008350.1">
    <property type="protein sequence ID" value="ENSLACP00000008284.1"/>
    <property type="gene ID" value="ENSLACG00000007332.1"/>
</dbReference>
<evidence type="ECO:0000313" key="3">
    <source>
        <dbReference type="Proteomes" id="UP000008672"/>
    </source>
</evidence>
<dbReference type="Gene3D" id="3.30.70.1820">
    <property type="entry name" value="L1 transposable element, RRM domain"/>
    <property type="match status" value="1"/>
</dbReference>
<sequence>ILTAKLVLKDIKTILASIRQISTALVEIKHSNTDILIRLTSIESHLSDSDGRLVAAEAQLTSLTSAVAELRNRLDDQENRACQNNVWILGFPEGVEQGNPTRFLEKTLPTLLKLPAETELSIEWAHCSLAPQPALGQRPHPFIIKLLCFPKKELLLKLAWDLGILDWEGYKILFFPDLSKALQARHRQFLPIKKVLQEKSIKYGLFYLATLKITYKGETLSFATAEE</sequence>
<dbReference type="Proteomes" id="UP000008672">
    <property type="component" value="Unassembled WGS sequence"/>
</dbReference>
<protein>
    <recommendedName>
        <fullName evidence="4">L1 transposable element RRM domain-containing protein</fullName>
    </recommendedName>
</protein>
<dbReference type="EMBL" id="AFYH01141888">
    <property type="status" value="NOT_ANNOTATED_CDS"/>
    <property type="molecule type" value="Genomic_DNA"/>
</dbReference>
<name>H3AF63_LATCH</name>
<reference evidence="3" key="1">
    <citation type="submission" date="2011-08" db="EMBL/GenBank/DDBJ databases">
        <title>The draft genome of Latimeria chalumnae.</title>
        <authorList>
            <person name="Di Palma F."/>
            <person name="Alfoldi J."/>
            <person name="Johnson J."/>
            <person name="Berlin A."/>
            <person name="Gnerre S."/>
            <person name="Jaffe D."/>
            <person name="MacCallum I."/>
            <person name="Young S."/>
            <person name="Walker B.J."/>
            <person name="Lander E."/>
            <person name="Lindblad-Toh K."/>
        </authorList>
    </citation>
    <scope>NUCLEOTIDE SEQUENCE [LARGE SCALE GENOMIC DNA]</scope>
    <source>
        <strain evidence="3">Wild caught</strain>
    </source>
</reference>
<keyword evidence="1" id="KW-0175">Coiled coil</keyword>
<evidence type="ECO:0000313" key="2">
    <source>
        <dbReference type="Ensembl" id="ENSLACP00000008284.1"/>
    </source>
</evidence>
<reference evidence="2" key="2">
    <citation type="submission" date="2025-08" db="UniProtKB">
        <authorList>
            <consortium name="Ensembl"/>
        </authorList>
    </citation>
    <scope>IDENTIFICATION</scope>
</reference>
<dbReference type="AlphaFoldDB" id="H3AF63"/>
<keyword evidence="3" id="KW-1185">Reference proteome</keyword>
<dbReference type="PANTHER" id="PTHR11505">
    <property type="entry name" value="L1 TRANSPOSABLE ELEMENT-RELATED"/>
    <property type="match status" value="1"/>
</dbReference>
<reference evidence="2" key="3">
    <citation type="submission" date="2025-09" db="UniProtKB">
        <authorList>
            <consortium name="Ensembl"/>
        </authorList>
    </citation>
    <scope>IDENTIFICATION</scope>
</reference>
<feature type="coiled-coil region" evidence="1">
    <location>
        <begin position="53"/>
        <end position="80"/>
    </location>
</feature>
<dbReference type="InterPro" id="IPR042566">
    <property type="entry name" value="L1_C"/>
</dbReference>
<evidence type="ECO:0008006" key="4">
    <source>
        <dbReference type="Google" id="ProtNLM"/>
    </source>
</evidence>
<accession>H3AF63</accession>